<dbReference type="Proteomes" id="UP000271631">
    <property type="component" value="Unassembled WGS sequence"/>
</dbReference>
<gene>
    <name evidence="1" type="ORF">ALP13_01660</name>
</gene>
<evidence type="ECO:0000313" key="2">
    <source>
        <dbReference type="Proteomes" id="UP000271631"/>
    </source>
</evidence>
<evidence type="ECO:0000313" key="1">
    <source>
        <dbReference type="EMBL" id="RMV44100.1"/>
    </source>
</evidence>
<sequence length="591" mass="66424">MKTIHLQHHPGLGYASANVLRTLPADLLLPHECSSLVSFRKHPVRKPDMEISKLHAAQRCTQIHDHGSYCFYGVQSDSPLAPLLLWDGAHFLNVGEKITVIEDTPIECYLDREYFAGSLKAIARSSNSVTYEKVSRLAAESNDDLDSWTFGIPVGSGDATVLNAVVKRILEIEIPHKEILLCGTPGSNFAYFDKVRIIGEDITAPPVQICRKKNRLAQEARYSNLVILHDRVFLPRNFGEVVHRFGPRYPLMTLQSMFFDNRISMHPQRYSDYGMAMDEVAQGLLGLHRTNGNAQAIAPSVFSEVDRTGFCFASPMRYNNDASYPTGSLYICRKEVWNGCPLDESLHWVEYEDIEHALRASRAGIPNRVNPYGITQSVTSRALLGGKAPVESVNGCLEMSGPCYLSLLEKKPLFNLSVEAALTRLRQFGDKYLANPSAVIIPTGLDRITVRAWIELIDRVVQQSTFKNDIETVRAFIADFEGLVLCDQLPSIRHAFLVSCFLTDPIQAKQTLITHSCEVRNMLRQRSTQTWFVRQQDDYFHHNLLSLPGILISALGAYRNNGKIFYFESAWAAVKAIYNSTPFTSYARGSR</sequence>
<accession>A0A0N0WT73</accession>
<organism evidence="1 2">
    <name type="scientific">Pseudomonas syringae pv. maculicola</name>
    <dbReference type="NCBI Taxonomy" id="59511"/>
    <lineage>
        <taxon>Bacteria</taxon>
        <taxon>Pseudomonadati</taxon>
        <taxon>Pseudomonadota</taxon>
        <taxon>Gammaproteobacteria</taxon>
        <taxon>Pseudomonadales</taxon>
        <taxon>Pseudomonadaceae</taxon>
        <taxon>Pseudomonas</taxon>
    </lineage>
</organism>
<dbReference type="EMBL" id="RBUQ01000006">
    <property type="protein sequence ID" value="RMV44100.1"/>
    <property type="molecule type" value="Genomic_DNA"/>
</dbReference>
<proteinExistence type="predicted"/>
<protein>
    <submittedName>
        <fullName evidence="1">Uncharacterized protein</fullName>
    </submittedName>
</protein>
<name>A0A0N0WT73_PSEYM</name>
<dbReference type="RefSeq" id="WP_005769049.1">
    <property type="nucleotide sequence ID" value="NZ_JAEVFP010000115.1"/>
</dbReference>
<comment type="caution">
    <text evidence="1">The sequence shown here is derived from an EMBL/GenBank/DDBJ whole genome shotgun (WGS) entry which is preliminary data.</text>
</comment>
<reference evidence="1 2" key="1">
    <citation type="submission" date="2018-08" db="EMBL/GenBank/DDBJ databases">
        <title>Recombination of ecologically and evolutionarily significant loci maintains genetic cohesion in the Pseudomonas syringae species complex.</title>
        <authorList>
            <person name="Dillon M."/>
            <person name="Thakur S."/>
            <person name="Almeida R.N.D."/>
            <person name="Weir B.S."/>
            <person name="Guttman D.S."/>
        </authorList>
    </citation>
    <scope>NUCLEOTIDE SEQUENCE [LARGE SCALE GENOMIC DNA]</scope>
    <source>
        <strain evidence="1 2">ICMP 11281</strain>
    </source>
</reference>
<dbReference type="AlphaFoldDB" id="A0A0N0WT73"/>